<evidence type="ECO:0000256" key="5">
    <source>
        <dbReference type="ARBA" id="ARBA00022801"/>
    </source>
</evidence>
<evidence type="ECO:0000256" key="9">
    <source>
        <dbReference type="ARBA" id="ARBA00047761"/>
    </source>
</evidence>
<evidence type="ECO:0000256" key="13">
    <source>
        <dbReference type="SAM" id="MobiDB-lite"/>
    </source>
</evidence>
<accession>A0A059D2N7</accession>
<evidence type="ECO:0000256" key="6">
    <source>
        <dbReference type="ARBA" id="ARBA00022833"/>
    </source>
</evidence>
<evidence type="ECO:0000256" key="7">
    <source>
        <dbReference type="ARBA" id="ARBA00022912"/>
    </source>
</evidence>
<evidence type="ECO:0000256" key="10">
    <source>
        <dbReference type="ARBA" id="ARBA00048336"/>
    </source>
</evidence>
<proteinExistence type="inferred from homology"/>
<dbReference type="eggNOG" id="KOG4780">
    <property type="taxonomic scope" value="Eukaryota"/>
</dbReference>
<dbReference type="STRING" id="71139.A0A059D2N7"/>
<keyword evidence="4 12" id="KW-0863">Zinc-finger</keyword>
<evidence type="ECO:0000256" key="3">
    <source>
        <dbReference type="ARBA" id="ARBA00022723"/>
    </source>
</evidence>
<comment type="function">
    <text evidence="12">Putative RNA polymerase II subunit B1 C-terminal domain (CTD) phosphatase involved in RNA polymerase II transcription regulation.</text>
</comment>
<dbReference type="InterPro" id="IPR038534">
    <property type="entry name" value="Rtr1/RPAP2_sf"/>
</dbReference>
<reference evidence="15" key="1">
    <citation type="submission" date="2013-07" db="EMBL/GenBank/DDBJ databases">
        <title>The genome of Eucalyptus grandis.</title>
        <authorList>
            <person name="Schmutz J."/>
            <person name="Hayes R."/>
            <person name="Myburg A."/>
            <person name="Tuskan G."/>
            <person name="Grattapaglia D."/>
            <person name="Rokhsar D.S."/>
        </authorList>
    </citation>
    <scope>NUCLEOTIDE SEQUENCE</scope>
    <source>
        <tissue evidence="15">Leaf extractions</tissue>
    </source>
</reference>
<keyword evidence="8 12" id="KW-0539">Nucleus</keyword>
<comment type="subcellular location">
    <subcellularLocation>
        <location evidence="1 12">Nucleus</location>
    </subcellularLocation>
</comment>
<feature type="compositionally biased region" description="Basic and acidic residues" evidence="13">
    <location>
        <begin position="291"/>
        <end position="300"/>
    </location>
</feature>
<dbReference type="AlphaFoldDB" id="A0A059D2N7"/>
<evidence type="ECO:0000256" key="8">
    <source>
        <dbReference type="ARBA" id="ARBA00023242"/>
    </source>
</evidence>
<comment type="similarity">
    <text evidence="2 11 12">Belongs to the RPAP2 family.</text>
</comment>
<feature type="compositionally biased region" description="Basic and acidic residues" evidence="13">
    <location>
        <begin position="201"/>
        <end position="210"/>
    </location>
</feature>
<evidence type="ECO:0000313" key="15">
    <source>
        <dbReference type="EMBL" id="KCW84978.1"/>
    </source>
</evidence>
<evidence type="ECO:0000256" key="12">
    <source>
        <dbReference type="RuleBase" id="RU367080"/>
    </source>
</evidence>
<dbReference type="GO" id="GO:0005634">
    <property type="term" value="C:nucleus"/>
    <property type="evidence" value="ECO:0000318"/>
    <property type="project" value="GO_Central"/>
</dbReference>
<keyword evidence="7 12" id="KW-0904">Protein phosphatase</keyword>
<sequence>MVKLEEAPVSVKDAVYRLQHLLLDGAAAGEAQLLAAGAILSRRDYEDVVAERSIAGLCGYPLCATPLPADRPRKGRYRISLKEHRVYDLQETYMYCSPGCVVDSRAFAGSLQPERCAVLDLVKVEEVLRVFGDKGLGSQERGDGGVGELGMSGLKIKENEEVRAGEVPLEEWVGPSNAIEGYVPRKRDDKAAAAAAAASRAKKEPREGSKSRNSKPSKKELIFNDMDFTSIIITQDEYSISKLPVNSVEEVSATKAKESKGKKVNGKDKQSRRAVIETSSAKPGTPNINQRELKGKSHDITEDEYSAQKVPSPSEVCQSNSLSHFTGAEGADDDGKADGTSTETRLKPSLKSTGTKKVTRSVTWADEKVNVADGGHLCEIREMVDEKEPPLTSAIENEHDDENLMRFSSAEACAMALSQAAEAATSGESDVFDAAGLIILPRPHEVDEKAPVEDNADPLEVDSASVKWPKKPGIPTADIFDADDSWYDAPPDGFNMTLSPFATMWGALFAWTTSSTLAYIYGKDESFHEEYMSVNGREYPQKLVLPDGRSTEIKQTLAGCLSRALPGLISDLRLPLPVSTLEQGLGRLLDTMTFMDALPALRTKQWQVIVLLFIDALSVCRVPVLTAHMSNRHPSLQKVLQAARMSVEEYEIMKDLLIPLGRAPQFSAQSGA</sequence>
<evidence type="ECO:0000256" key="2">
    <source>
        <dbReference type="ARBA" id="ARBA00005676"/>
    </source>
</evidence>
<dbReference type="EMBL" id="KK198754">
    <property type="protein sequence ID" value="KCW84978.1"/>
    <property type="molecule type" value="Genomic_DNA"/>
</dbReference>
<keyword evidence="3 12" id="KW-0479">Metal-binding</keyword>
<evidence type="ECO:0000259" key="14">
    <source>
        <dbReference type="PROSITE" id="PS51479"/>
    </source>
</evidence>
<feature type="compositionally biased region" description="Polar residues" evidence="13">
    <location>
        <begin position="277"/>
        <end position="290"/>
    </location>
</feature>
<comment type="catalytic activity">
    <reaction evidence="9 12">
        <text>O-phospho-L-seryl-[protein] + H2O = L-seryl-[protein] + phosphate</text>
        <dbReference type="Rhea" id="RHEA:20629"/>
        <dbReference type="Rhea" id="RHEA-COMP:9863"/>
        <dbReference type="Rhea" id="RHEA-COMP:11604"/>
        <dbReference type="ChEBI" id="CHEBI:15377"/>
        <dbReference type="ChEBI" id="CHEBI:29999"/>
        <dbReference type="ChEBI" id="CHEBI:43474"/>
        <dbReference type="ChEBI" id="CHEBI:83421"/>
        <dbReference type="EC" id="3.1.3.16"/>
    </reaction>
</comment>
<organism evidence="15">
    <name type="scientific">Eucalyptus grandis</name>
    <name type="common">Flooded gum</name>
    <dbReference type="NCBI Taxonomy" id="71139"/>
    <lineage>
        <taxon>Eukaryota</taxon>
        <taxon>Viridiplantae</taxon>
        <taxon>Streptophyta</taxon>
        <taxon>Embryophyta</taxon>
        <taxon>Tracheophyta</taxon>
        <taxon>Spermatophyta</taxon>
        <taxon>Magnoliopsida</taxon>
        <taxon>eudicotyledons</taxon>
        <taxon>Gunneridae</taxon>
        <taxon>Pentapetalae</taxon>
        <taxon>rosids</taxon>
        <taxon>malvids</taxon>
        <taxon>Myrtales</taxon>
        <taxon>Myrtaceae</taxon>
        <taxon>Myrtoideae</taxon>
        <taxon>Eucalypteae</taxon>
        <taxon>Eucalyptus</taxon>
    </lineage>
</organism>
<dbReference type="Gramene" id="KCW84978">
    <property type="protein sequence ID" value="KCW84978"/>
    <property type="gene ID" value="EUGRSUZ_B01798"/>
</dbReference>
<dbReference type="KEGG" id="egr:104431245"/>
<dbReference type="InParanoid" id="A0A059D2N7"/>
<dbReference type="GO" id="GO:0005737">
    <property type="term" value="C:cytoplasm"/>
    <property type="evidence" value="ECO:0000318"/>
    <property type="project" value="GO_Central"/>
</dbReference>
<dbReference type="EC" id="3.1.3.16" evidence="12"/>
<evidence type="ECO:0000256" key="1">
    <source>
        <dbReference type="ARBA" id="ARBA00004123"/>
    </source>
</evidence>
<gene>
    <name evidence="15" type="ORF">EUGRSUZ_B01798</name>
</gene>
<comment type="catalytic activity">
    <reaction evidence="10 12">
        <text>O-phospho-L-threonyl-[protein] + H2O = L-threonyl-[protein] + phosphate</text>
        <dbReference type="Rhea" id="RHEA:47004"/>
        <dbReference type="Rhea" id="RHEA-COMP:11060"/>
        <dbReference type="Rhea" id="RHEA-COMP:11605"/>
        <dbReference type="ChEBI" id="CHEBI:15377"/>
        <dbReference type="ChEBI" id="CHEBI:30013"/>
        <dbReference type="ChEBI" id="CHEBI:43474"/>
        <dbReference type="ChEBI" id="CHEBI:61977"/>
        <dbReference type="EC" id="3.1.3.16"/>
    </reaction>
</comment>
<feature type="region of interest" description="Disordered" evidence="13">
    <location>
        <begin position="251"/>
        <end position="354"/>
    </location>
</feature>
<feature type="compositionally biased region" description="Basic and acidic residues" evidence="13">
    <location>
        <begin position="255"/>
        <end position="275"/>
    </location>
</feature>
<dbReference type="GO" id="GO:0008420">
    <property type="term" value="F:RNA polymerase II CTD heptapeptide repeat phosphatase activity"/>
    <property type="evidence" value="ECO:0000318"/>
    <property type="project" value="GO_Central"/>
</dbReference>
<keyword evidence="5 12" id="KW-0378">Hydrolase</keyword>
<evidence type="ECO:0000256" key="4">
    <source>
        <dbReference type="ARBA" id="ARBA00022771"/>
    </source>
</evidence>
<dbReference type="PANTHER" id="PTHR14732">
    <property type="entry name" value="RNA POLYMERASE II SUBUNIT B1 CTD PHOSPHATASE RPAP2-RELATED"/>
    <property type="match status" value="1"/>
</dbReference>
<feature type="compositionally biased region" description="Polar residues" evidence="13">
    <location>
        <begin position="309"/>
        <end position="324"/>
    </location>
</feature>
<dbReference type="InterPro" id="IPR039693">
    <property type="entry name" value="Rtr1/RPAP2"/>
</dbReference>
<keyword evidence="6 12" id="KW-0862">Zinc</keyword>
<dbReference type="FunCoup" id="A0A059D2N7">
    <property type="interactions" value="2652"/>
</dbReference>
<feature type="domain" description="RTR1-type" evidence="14">
    <location>
        <begin position="35"/>
        <end position="120"/>
    </location>
</feature>
<dbReference type="OrthoDB" id="2590500at2759"/>
<dbReference type="GO" id="GO:0008270">
    <property type="term" value="F:zinc ion binding"/>
    <property type="evidence" value="ECO:0007669"/>
    <property type="project" value="UniProtKB-KW"/>
</dbReference>
<dbReference type="PANTHER" id="PTHR14732:SF0">
    <property type="entry name" value="RNA POLYMERASE II SUBUNIT B1 CTD PHOSPHATASE RPAP2-RELATED"/>
    <property type="match status" value="1"/>
</dbReference>
<dbReference type="OMA" id="WMGPSNA"/>
<feature type="region of interest" description="Disordered" evidence="13">
    <location>
        <begin position="190"/>
        <end position="220"/>
    </location>
</feature>
<dbReference type="InterPro" id="IPR007308">
    <property type="entry name" value="Rtr1/RPAP2_dom"/>
</dbReference>
<evidence type="ECO:0000256" key="11">
    <source>
        <dbReference type="PROSITE-ProRule" id="PRU00812"/>
    </source>
</evidence>
<name>A0A059D2N7_EUCGR</name>
<dbReference type="Pfam" id="PF04181">
    <property type="entry name" value="RPAP2_Rtr1"/>
    <property type="match status" value="1"/>
</dbReference>
<dbReference type="PROSITE" id="PS51479">
    <property type="entry name" value="ZF_RTR1"/>
    <property type="match status" value="1"/>
</dbReference>
<dbReference type="Gene3D" id="1.25.40.820">
    <property type="match status" value="1"/>
</dbReference>
<protein>
    <recommendedName>
        <fullName evidence="12">RNA polymerase II subunit B1 CTD phosphatase RPAP2 homolog</fullName>
        <ecNumber evidence="12">3.1.3.16</ecNumber>
    </recommendedName>
</protein>
<dbReference type="GO" id="GO:0043175">
    <property type="term" value="F:RNA polymerase core enzyme binding"/>
    <property type="evidence" value="ECO:0007669"/>
    <property type="project" value="UniProtKB-UniRule"/>
</dbReference>